<feature type="domain" description="Lantibiotic dehydratase N-terminal" evidence="1">
    <location>
        <begin position="147"/>
        <end position="455"/>
    </location>
</feature>
<evidence type="ECO:0000313" key="3">
    <source>
        <dbReference type="Proteomes" id="UP000423525"/>
    </source>
</evidence>
<accession>A0A6I8MHN4</accession>
<evidence type="ECO:0000313" key="2">
    <source>
        <dbReference type="EMBL" id="VZH86099.1"/>
    </source>
</evidence>
<proteinExistence type="predicted"/>
<evidence type="ECO:0000259" key="1">
    <source>
        <dbReference type="Pfam" id="PF04738"/>
    </source>
</evidence>
<name>A0A6I8MHN4_9CORY</name>
<sequence length="866" mass="94595">MTTTSWKLLNETLVRSCSVPYEALRQLCDAPTDALLTADLDQRLRVNAALDALGSAAHQDVAGCTNTVLRRALLDLKRAAHHHDVRKVRALLAKATSAGVRLPAGVTTAADTVITAAENVLSSEQLHKVLMSSKKRERECLGKIARDRGVDSAVLAASVPAAKAIRKLSTDCALSAKQLARAHRTTLGYVIRSATRSVPFSALCAIAPSQLSHASLHSDETLAPTSVHTIARWNVYAMAQIFSAMKKDFGFIATLPVLVNPDALSEHGHCILPRCSVEYLGHVGDRDLAVYREERRVVDSNGLFGKVMALATSAPQNHEYTCEQLAAELSAHTGLSKAQTKCIVLDAIRISALVVPTLDLSPSTAVSEQPIVTHLARGSDKAVSAARLIARITEECNAVASISDFDRRHTQILDLAHHLDSLRRLVDPSMPVFHTHVYEDGVGKESTIPSSIADSCTALDWEALADLVDLLDVRQAERALFEEFVSAKFPRGEICHDVPAVVNSFVSEVLTPLRQVDIEAVDENDLKSTASLPLGKAWEWIRARRRFLAHVTELRNNAAGPVDIRNLLTNYRPLVQSRRYPFRSLNAYVQQGDEAKVVINRTLGGPGFPWSRFAHAMPDSAARAWSELSDYASDAGVTLVELTAGIVVSNLNTHPATYPTTLLIPGHPRKTTRLSDIRLADTQLAYCASSGRLQLFDAHGTELLPAYMGYITDRGLPLSTQALMLLAPPMHCSLDFFPRTSSEIVHQARLLLGDVVLARESWIFPTSSTSMDIPCLLEEALVWWRSIARHHDLPECGVLRTFDAHGVVGKGQFYNSQIMGTITNLIRALRNAHYGFVIEEFFPHAGASGVAQEYIVTGTRSLKEGI</sequence>
<gene>
    <name evidence="2" type="ORF">FRC0190_02036</name>
</gene>
<dbReference type="KEGG" id="crf:FRC0190_02036"/>
<dbReference type="EMBL" id="LR738855">
    <property type="protein sequence ID" value="VZH86099.1"/>
    <property type="molecule type" value="Genomic_DNA"/>
</dbReference>
<dbReference type="AlphaFoldDB" id="A0A6I8MHN4"/>
<protein>
    <submittedName>
        <fullName evidence="2">Lantibiotic dehydratase</fullName>
    </submittedName>
</protein>
<organism evidence="2 3">
    <name type="scientific">Corynebacterium rouxii</name>
    <dbReference type="NCBI Taxonomy" id="2719119"/>
    <lineage>
        <taxon>Bacteria</taxon>
        <taxon>Bacillati</taxon>
        <taxon>Actinomycetota</taxon>
        <taxon>Actinomycetes</taxon>
        <taxon>Mycobacteriales</taxon>
        <taxon>Corynebacteriaceae</taxon>
        <taxon>Corynebacterium</taxon>
    </lineage>
</organism>
<dbReference type="RefSeq" id="WP_155874072.1">
    <property type="nucleotide sequence ID" value="NZ_LR738855.1"/>
</dbReference>
<dbReference type="Pfam" id="PF04738">
    <property type="entry name" value="Lant_dehydr_N"/>
    <property type="match status" value="1"/>
</dbReference>
<dbReference type="Proteomes" id="UP000423525">
    <property type="component" value="Chromosome"/>
</dbReference>
<dbReference type="InterPro" id="IPR006827">
    <property type="entry name" value="Lant_deHydtase_N"/>
</dbReference>
<reference evidence="2 3" key="1">
    <citation type="submission" date="2019-11" db="EMBL/GenBank/DDBJ databases">
        <authorList>
            <person name="Brisse S."/>
        </authorList>
    </citation>
    <scope>NUCLEOTIDE SEQUENCE [LARGE SCALE GENOMIC DNA]</scope>
    <source>
        <strain evidence="2">FRC0190</strain>
    </source>
</reference>